<evidence type="ECO:0000256" key="4">
    <source>
        <dbReference type="ARBA" id="ARBA00023204"/>
    </source>
</evidence>
<keyword evidence="4" id="KW-0234">DNA repair</keyword>
<dbReference type="SUPFAM" id="SSF56281">
    <property type="entry name" value="Metallo-hydrolase/oxidoreductase"/>
    <property type="match status" value="1"/>
</dbReference>
<dbReference type="GO" id="GO:0003684">
    <property type="term" value="F:damaged DNA binding"/>
    <property type="evidence" value="ECO:0007669"/>
    <property type="project" value="TreeGrafter"/>
</dbReference>
<sequence length="630" mass="70796">MPIEMPPGLPFSVDTWTPSSKQKRHHFLTHAHMDHTIGIAAAHSSFPIFSTFITKSIVLQHFPQLHDSLFVCIEVGQTLVVKDPDGDFTVTVFDAHHCPGAVMFLFEGNFGNILHTGDCRLTPECLQNLPEKYRGKSGKEPRCKLDLIFLDCTFGRFFQQFPSRHSAIHQVINCIWKHPDAPLVYLICSHLGQEDILQQVSQTFGSKIFVDEYTKAGYKALELIDPDILTQDPSSRFHLLHGFPKLCQTAKALLANAQTNFQPEPLVIRPSTQWYVREELSEICNTRKQIISEAIKDQHGIWHVCYSMHSSKEELEWALQILAPKWVVSTTPGCRAMDLDYVKKKPSWSSLTSNGLIWKLFGLAEESSSDLDASVIEVRCSPIVETSTLKDMDPQLQPAKLYAVPREKLDILSPSNLPPLTLFGRARLATKDANMLPEEVSYPSTENEPVEAVGDKVADLSIHDANGRPSDKPSKHSKNEVNSKGKHEKFANDRVLLADESASHCSDRARLHTSEVEVVSMNNNNPPEAVSSEVEELHVHEQESRGKGDKSLDDCEDVVTVPKTHIGKLVKDDRMPVRSNSHVLSVGSSKGFNDRFRKLYRSMNVAVPEPLPSLVELMKSRKRAKRNAYF</sequence>
<proteinExistence type="inferred from homology"/>
<dbReference type="GeneID" id="111451874"/>
<evidence type="ECO:0000259" key="7">
    <source>
        <dbReference type="Pfam" id="PF07522"/>
    </source>
</evidence>
<gene>
    <name evidence="9" type="primary">LOC111451874</name>
</gene>
<feature type="domain" description="DNA repair metallo-beta-lactamase" evidence="7">
    <location>
        <begin position="227"/>
        <end position="333"/>
    </location>
</feature>
<evidence type="ECO:0000256" key="6">
    <source>
        <dbReference type="SAM" id="MobiDB-lite"/>
    </source>
</evidence>
<protein>
    <submittedName>
        <fullName evidence="9">Uncharacterized protein LOC111451874 isoform X1</fullName>
    </submittedName>
</protein>
<keyword evidence="8" id="KW-1185">Reference proteome</keyword>
<dbReference type="Proteomes" id="UP000504609">
    <property type="component" value="Unplaced"/>
</dbReference>
<organism evidence="8 9">
    <name type="scientific">Cucurbita moschata</name>
    <name type="common">Winter crookneck squash</name>
    <name type="synonym">Cucurbita pepo var. moschata</name>
    <dbReference type="NCBI Taxonomy" id="3662"/>
    <lineage>
        <taxon>Eukaryota</taxon>
        <taxon>Viridiplantae</taxon>
        <taxon>Streptophyta</taxon>
        <taxon>Embryophyta</taxon>
        <taxon>Tracheophyta</taxon>
        <taxon>Spermatophyta</taxon>
        <taxon>Magnoliopsida</taxon>
        <taxon>eudicotyledons</taxon>
        <taxon>Gunneridae</taxon>
        <taxon>Pentapetalae</taxon>
        <taxon>rosids</taxon>
        <taxon>fabids</taxon>
        <taxon>Cucurbitales</taxon>
        <taxon>Cucurbitaceae</taxon>
        <taxon>Cucurbiteae</taxon>
        <taxon>Cucurbita</taxon>
    </lineage>
</organism>
<dbReference type="Gene3D" id="3.40.50.12650">
    <property type="match status" value="1"/>
</dbReference>
<feature type="region of interest" description="Disordered" evidence="6">
    <location>
        <begin position="462"/>
        <end position="491"/>
    </location>
</feature>
<dbReference type="FunFam" id="3.60.15.10:FF:000039">
    <property type="entry name" value="DNA repair metallo-beta-lactamase family protein"/>
    <property type="match status" value="1"/>
</dbReference>
<accession>A0A6J1G8U0</accession>
<dbReference type="GO" id="GO:0036297">
    <property type="term" value="P:interstrand cross-link repair"/>
    <property type="evidence" value="ECO:0007669"/>
    <property type="project" value="TreeGrafter"/>
</dbReference>
<dbReference type="GO" id="GO:0005634">
    <property type="term" value="C:nucleus"/>
    <property type="evidence" value="ECO:0007669"/>
    <property type="project" value="UniProtKB-SubCell"/>
</dbReference>
<dbReference type="PANTHER" id="PTHR23240:SF31">
    <property type="entry name" value="DNA REPAIR METALLO-BETA-LACTAMASE FAMILY PROTEIN"/>
    <property type="match status" value="1"/>
</dbReference>
<evidence type="ECO:0000313" key="8">
    <source>
        <dbReference type="Proteomes" id="UP000504609"/>
    </source>
</evidence>
<keyword evidence="5" id="KW-0539">Nucleus</keyword>
<name>A0A6J1G8U0_CUCMO</name>
<dbReference type="AlphaFoldDB" id="A0A6J1G8U0"/>
<dbReference type="KEGG" id="cmos:111451874"/>
<evidence type="ECO:0000256" key="2">
    <source>
        <dbReference type="ARBA" id="ARBA00010304"/>
    </source>
</evidence>
<dbReference type="InterPro" id="IPR036866">
    <property type="entry name" value="RibonucZ/Hydroxyglut_hydro"/>
</dbReference>
<evidence type="ECO:0000256" key="1">
    <source>
        <dbReference type="ARBA" id="ARBA00004123"/>
    </source>
</evidence>
<reference evidence="9" key="1">
    <citation type="submission" date="2025-08" db="UniProtKB">
        <authorList>
            <consortium name="RefSeq"/>
        </authorList>
    </citation>
    <scope>IDENTIFICATION</scope>
    <source>
        <tissue evidence="9">Young leaves</tissue>
    </source>
</reference>
<evidence type="ECO:0000313" key="9">
    <source>
        <dbReference type="RefSeq" id="XP_022948238.1"/>
    </source>
</evidence>
<evidence type="ECO:0000256" key="5">
    <source>
        <dbReference type="ARBA" id="ARBA00023242"/>
    </source>
</evidence>
<dbReference type="GO" id="GO:0006303">
    <property type="term" value="P:double-strand break repair via nonhomologous end joining"/>
    <property type="evidence" value="ECO:0007669"/>
    <property type="project" value="TreeGrafter"/>
</dbReference>
<dbReference type="InterPro" id="IPR011084">
    <property type="entry name" value="DRMBL"/>
</dbReference>
<dbReference type="Gene3D" id="3.60.15.10">
    <property type="entry name" value="Ribonuclease Z/Hydroxyacylglutathione hydrolase-like"/>
    <property type="match status" value="1"/>
</dbReference>
<comment type="subcellular location">
    <subcellularLocation>
        <location evidence="1">Nucleus</location>
    </subcellularLocation>
</comment>
<keyword evidence="3" id="KW-0227">DNA damage</keyword>
<comment type="similarity">
    <text evidence="2">Belongs to the DNA repair metallo-beta-lactamase (DRMBL) family.</text>
</comment>
<dbReference type="Pfam" id="PF07522">
    <property type="entry name" value="DRMBL"/>
    <property type="match status" value="1"/>
</dbReference>
<evidence type="ECO:0000256" key="3">
    <source>
        <dbReference type="ARBA" id="ARBA00022763"/>
    </source>
</evidence>
<dbReference type="RefSeq" id="XP_022948238.1">
    <property type="nucleotide sequence ID" value="XM_023092470.1"/>
</dbReference>
<dbReference type="PANTHER" id="PTHR23240">
    <property type="entry name" value="DNA CROSS-LINK REPAIR PROTEIN PSO2/SNM1-RELATED"/>
    <property type="match status" value="1"/>
</dbReference>
<dbReference type="GO" id="GO:0035312">
    <property type="term" value="F:5'-3' DNA exonuclease activity"/>
    <property type="evidence" value="ECO:0007669"/>
    <property type="project" value="TreeGrafter"/>
</dbReference>
<dbReference type="FunFam" id="3.40.50.12650:FF:000005">
    <property type="entry name" value="DNA repair metallo-beta-lactamase family protein"/>
    <property type="match status" value="1"/>
</dbReference>